<reference evidence="4 5" key="1">
    <citation type="submission" date="2023-03" db="EMBL/GenBank/DDBJ databases">
        <authorList>
            <person name="Pearce D."/>
        </authorList>
    </citation>
    <scope>NUCLEOTIDE SEQUENCE [LARGE SCALE GENOMIC DNA]</scope>
    <source>
        <strain evidence="4">Msz</strain>
    </source>
</reference>
<evidence type="ECO:0000256" key="1">
    <source>
        <dbReference type="ARBA" id="ARBA00022723"/>
    </source>
</evidence>
<accession>A0ABN8XAX4</accession>
<organism evidence="4 5">
    <name type="scientific">Methylocaldum szegediense</name>
    <dbReference type="NCBI Taxonomy" id="73780"/>
    <lineage>
        <taxon>Bacteria</taxon>
        <taxon>Pseudomonadati</taxon>
        <taxon>Pseudomonadota</taxon>
        <taxon>Gammaproteobacteria</taxon>
        <taxon>Methylococcales</taxon>
        <taxon>Methylococcaceae</taxon>
        <taxon>Methylocaldum</taxon>
    </lineage>
</organism>
<dbReference type="Proteomes" id="UP001162030">
    <property type="component" value="Chromosome"/>
</dbReference>
<evidence type="ECO:0000313" key="5">
    <source>
        <dbReference type="Proteomes" id="UP001162030"/>
    </source>
</evidence>
<gene>
    <name evidence="4" type="ORF">MSZNOR_4373</name>
</gene>
<dbReference type="SUPFAM" id="SSF56300">
    <property type="entry name" value="Metallo-dependent phosphatases"/>
    <property type="match status" value="1"/>
</dbReference>
<keyword evidence="2" id="KW-0378">Hydrolase</keyword>
<dbReference type="InterPro" id="IPR004843">
    <property type="entry name" value="Calcineurin-like_PHP"/>
</dbReference>
<keyword evidence="5" id="KW-1185">Reference proteome</keyword>
<evidence type="ECO:0000313" key="4">
    <source>
        <dbReference type="EMBL" id="CAI8947506.1"/>
    </source>
</evidence>
<dbReference type="InterPro" id="IPR029052">
    <property type="entry name" value="Metallo-depent_PP-like"/>
</dbReference>
<name>A0ABN8XAX4_9GAMM</name>
<feature type="domain" description="Calcineurin-like phosphoesterase" evidence="3">
    <location>
        <begin position="131"/>
        <end position="290"/>
    </location>
</feature>
<evidence type="ECO:0000259" key="3">
    <source>
        <dbReference type="Pfam" id="PF00149"/>
    </source>
</evidence>
<dbReference type="Gene3D" id="3.60.21.10">
    <property type="match status" value="1"/>
</dbReference>
<dbReference type="PANTHER" id="PTHR31302">
    <property type="entry name" value="TRANSMEMBRANE PROTEIN WITH METALLOPHOSPHOESTERASE DOMAIN-RELATED"/>
    <property type="match status" value="1"/>
</dbReference>
<protein>
    <submittedName>
        <fullName evidence="4">Metallophos domain-containing protein</fullName>
    </submittedName>
</protein>
<proteinExistence type="predicted"/>
<dbReference type="InterPro" id="IPR051158">
    <property type="entry name" value="Metallophosphoesterase_sf"/>
</dbReference>
<dbReference type="PANTHER" id="PTHR31302:SF31">
    <property type="entry name" value="PHOSPHODIESTERASE YAEI"/>
    <property type="match status" value="1"/>
</dbReference>
<dbReference type="EMBL" id="OX458333">
    <property type="protein sequence ID" value="CAI8947506.1"/>
    <property type="molecule type" value="Genomic_DNA"/>
</dbReference>
<dbReference type="Pfam" id="PF00149">
    <property type="entry name" value="Metallophos"/>
    <property type="match status" value="1"/>
</dbReference>
<keyword evidence="1" id="KW-0479">Metal-binding</keyword>
<evidence type="ECO:0000256" key="2">
    <source>
        <dbReference type="ARBA" id="ARBA00022801"/>
    </source>
</evidence>
<sequence length="352" mass="39942">MRMQPTQPAGRFSFPPMEAAGDSALASKSTSFAHLRCPPIDPETYRWLERRVGRCHLNQRLGIEHDFEARVFGQGRTLFHIENWYSIHGLMRHTLKLLWLHDRGRENARTITIRHNEIRLERLPRAFDGFTLLHITDLHLDIAEDIPHALIDALDRVDDYDICVLTGDYRAKTFGPYHQTLAAMAMVRPYMKGPVYGVLGNHDTIRMVPELEKLGIHMLLNESVALTRGDATIYLAGIDDPHYYRADNIEKATDQIPEDAVSILLSHSPEMYRHAAYANFDVMLSGHTHGGQICLPGRIPLMLNAKAPRTFCNGPWRYHSLQGYTSAGSGVSIVDVRLNCPPEITLHHLRST</sequence>